<keyword evidence="11" id="KW-1185">Reference proteome</keyword>
<dbReference type="PANTHER" id="PTHR42916">
    <property type="entry name" value="2-SUCCINYL-5-ENOLPYRUVYL-6-HYDROXY-3-CYCLOHEXENE-1-CARBOXYLATE SYNTHASE"/>
    <property type="match status" value="1"/>
</dbReference>
<dbReference type="Proteomes" id="UP001202674">
    <property type="component" value="Unassembled WGS sequence"/>
</dbReference>
<evidence type="ECO:0000256" key="1">
    <source>
        <dbReference type="ARBA" id="ARBA00022679"/>
    </source>
</evidence>
<keyword evidence="2 6" id="KW-0479">Metal-binding</keyword>
<dbReference type="GO" id="GO:0070204">
    <property type="term" value="F:2-succinyl-5-enolpyruvyl-6-hydroxy-3-cyclohexene-1-carboxylic-acid synthase activity"/>
    <property type="evidence" value="ECO:0007669"/>
    <property type="project" value="UniProtKB-UniRule"/>
</dbReference>
<evidence type="ECO:0000313" key="10">
    <source>
        <dbReference type="EMBL" id="MCL9814122.1"/>
    </source>
</evidence>
<proteinExistence type="inferred from homology"/>
<dbReference type="InterPro" id="IPR011766">
    <property type="entry name" value="TPP_enzyme_TPP-bd"/>
</dbReference>
<dbReference type="GO" id="GO:0044272">
    <property type="term" value="P:sulfur compound biosynthetic process"/>
    <property type="evidence" value="ECO:0007669"/>
    <property type="project" value="UniProtKB-ARBA"/>
</dbReference>
<dbReference type="GO" id="GO:0000287">
    <property type="term" value="F:magnesium ion binding"/>
    <property type="evidence" value="ECO:0007669"/>
    <property type="project" value="UniProtKB-UniRule"/>
</dbReference>
<evidence type="ECO:0000259" key="9">
    <source>
        <dbReference type="Pfam" id="PF02776"/>
    </source>
</evidence>
<dbReference type="CDD" id="cd07037">
    <property type="entry name" value="TPP_PYR_MenD"/>
    <property type="match status" value="1"/>
</dbReference>
<evidence type="ECO:0000256" key="3">
    <source>
        <dbReference type="ARBA" id="ARBA00022842"/>
    </source>
</evidence>
<evidence type="ECO:0000256" key="5">
    <source>
        <dbReference type="ARBA" id="ARBA00023211"/>
    </source>
</evidence>
<comment type="function">
    <text evidence="6">Catalyzes the thiamine diphosphate-dependent decarboxylation of 2-oxoglutarate and the subsequent addition of the resulting succinic semialdehyde-thiamine pyrophosphate anion to isochorismate to yield 2-succinyl-5-enolpyruvyl-6-hydroxy-3-cyclohexene-1-carboxylate (SEPHCHC).</text>
</comment>
<comment type="cofactor">
    <cofactor evidence="6">
        <name>thiamine diphosphate</name>
        <dbReference type="ChEBI" id="CHEBI:58937"/>
    </cofactor>
    <text evidence="6">Binds 1 thiamine pyrophosphate per subunit.</text>
</comment>
<dbReference type="EMBL" id="JAKRVY010000005">
    <property type="protein sequence ID" value="MCL9814122.1"/>
    <property type="molecule type" value="Genomic_DNA"/>
</dbReference>
<comment type="subunit">
    <text evidence="6">Homodimer.</text>
</comment>
<sequence>MTAPNRNTLWAETLIDELVASGVEAACVAPGSRSTPLTVAAASHPDLTVFSHLDERSAAYFALGRARRTGKPTPLICTSGTAAANFHPAVIEANQARVPMILLTADRPPELRDSGANQTIDQEKLYGDAVRWYRDLPEPEPTGRKLRRLRTDAARAVAKSVGHPSGPVHLNVPFRKPLEPVEVPGDVPDDLAERAPLGADGREGPFVRTSGGRIEPDDATVATLAKTVSESSRGLIVAGPSDPPIPDIDREALAAFADTTGFPILADPLSGLRFGEHVAETPVIGGYDAYLDERVTRDWPDPEVVVRVGASPTSKPLRKYLARTGARQYIVDPAGGWREAEFTATDLLEADPTALIEAVVDRLGGEAGASPDWRSRWLDAEAAYWDRIGTAREDARNGERFEGAVVATAVEGAPDPATIFVSNSMPVRDLDRFARPATAELTVLGNRGASGIDGIVSTALGAGSATDEPLVAITGDLAFYHDMNGLLALGRCGVDATIVLINNDGGGIFHMLPIESFDPPFTDQFRTPHGLDFAPTAELYGLSFASVDRLDEFADVYGASLDSDGTQVIEFRIGSEESHDRRAALQESVCERLRRMA</sequence>
<keyword evidence="6" id="KW-0474">Menaquinone biosynthesis</keyword>
<dbReference type="GO" id="GO:0006082">
    <property type="term" value="P:organic acid metabolic process"/>
    <property type="evidence" value="ECO:0007669"/>
    <property type="project" value="UniProtKB-ARBA"/>
</dbReference>
<dbReference type="EC" id="2.2.1.9" evidence="6"/>
<dbReference type="GO" id="GO:0030976">
    <property type="term" value="F:thiamine pyrophosphate binding"/>
    <property type="evidence" value="ECO:0007669"/>
    <property type="project" value="UniProtKB-UniRule"/>
</dbReference>
<dbReference type="SUPFAM" id="SSF52518">
    <property type="entry name" value="Thiamin diphosphate-binding fold (THDP-binding)"/>
    <property type="match status" value="2"/>
</dbReference>
<evidence type="ECO:0000256" key="4">
    <source>
        <dbReference type="ARBA" id="ARBA00023052"/>
    </source>
</evidence>
<dbReference type="PANTHER" id="PTHR42916:SF1">
    <property type="entry name" value="PROTEIN PHYLLO, CHLOROPLASTIC"/>
    <property type="match status" value="1"/>
</dbReference>
<evidence type="ECO:0000256" key="2">
    <source>
        <dbReference type="ARBA" id="ARBA00022723"/>
    </source>
</evidence>
<keyword evidence="1 6" id="KW-0808">Transferase</keyword>
<dbReference type="CDD" id="cd02009">
    <property type="entry name" value="TPP_SHCHC_synthase"/>
    <property type="match status" value="1"/>
</dbReference>
<dbReference type="Pfam" id="PF02776">
    <property type="entry name" value="TPP_enzyme_N"/>
    <property type="match status" value="1"/>
</dbReference>
<feature type="region of interest" description="Disordered" evidence="7">
    <location>
        <begin position="181"/>
        <end position="214"/>
    </location>
</feature>
<dbReference type="GO" id="GO:0009234">
    <property type="term" value="P:menaquinone biosynthetic process"/>
    <property type="evidence" value="ECO:0007669"/>
    <property type="project" value="UniProtKB-UniRule"/>
</dbReference>
<dbReference type="PIRSF" id="PIRSF004983">
    <property type="entry name" value="MenD"/>
    <property type="match status" value="1"/>
</dbReference>
<feature type="domain" description="Thiamine pyrophosphate enzyme TPP-binding" evidence="8">
    <location>
        <begin position="455"/>
        <end position="571"/>
    </location>
</feature>
<evidence type="ECO:0000256" key="7">
    <source>
        <dbReference type="SAM" id="MobiDB-lite"/>
    </source>
</evidence>
<comment type="pathway">
    <text evidence="6">Quinol/quinone metabolism; menaquinone biosynthesis.</text>
</comment>
<keyword evidence="4 6" id="KW-0786">Thiamine pyrophosphate</keyword>
<comment type="caution">
    <text evidence="10">The sequence shown here is derived from an EMBL/GenBank/DDBJ whole genome shotgun (WGS) entry which is preliminary data.</text>
</comment>
<comment type="cofactor">
    <cofactor evidence="6">
        <name>Mg(2+)</name>
        <dbReference type="ChEBI" id="CHEBI:18420"/>
    </cofactor>
    <cofactor evidence="6">
        <name>Mn(2+)</name>
        <dbReference type="ChEBI" id="CHEBI:29035"/>
    </cofactor>
</comment>
<reference evidence="10 11" key="1">
    <citation type="journal article" date="2022" name="Syst. Appl. Microbiol.">
        <title>Natronocalculus amylovorans gen. nov., sp. nov., and Natranaeroarchaeum aerophilus sp. nov., dominant culturable amylolytic natronoarchaea from hypersaline soda lakes in southwestern Siberia.</title>
        <authorList>
            <person name="Sorokin D.Y."/>
            <person name="Elcheninov A.G."/>
            <person name="Khizhniak T.V."/>
            <person name="Koenen M."/>
            <person name="Bale N.J."/>
            <person name="Damste J.S.S."/>
            <person name="Kublanov I.V."/>
        </authorList>
    </citation>
    <scope>NUCLEOTIDE SEQUENCE [LARGE SCALE GENOMIC DNA]</scope>
    <source>
        <strain evidence="10 11">AArc-St1-1</strain>
    </source>
</reference>
<evidence type="ECO:0000259" key="8">
    <source>
        <dbReference type="Pfam" id="PF02775"/>
    </source>
</evidence>
<dbReference type="HAMAP" id="MF_01659">
    <property type="entry name" value="MenD"/>
    <property type="match status" value="1"/>
</dbReference>
<keyword evidence="3 6" id="KW-0460">Magnesium</keyword>
<protein>
    <recommendedName>
        <fullName evidence="6">2-succinyl-5-enolpyruvyl-6-hydroxy-3-cyclohexene-1-carboxylate synthase</fullName>
        <shortName evidence="6">SEPHCHC synthase</shortName>
        <ecNumber evidence="6">2.2.1.9</ecNumber>
    </recommendedName>
    <alternativeName>
        <fullName evidence="6">Menaquinone biosynthesis protein MenD</fullName>
    </alternativeName>
</protein>
<comment type="similarity">
    <text evidence="6">Belongs to the TPP enzyme family. MenD subfamily.</text>
</comment>
<dbReference type="Gene3D" id="3.40.50.970">
    <property type="match status" value="2"/>
</dbReference>
<dbReference type="AlphaFoldDB" id="A0AAE3K583"/>
<dbReference type="Pfam" id="PF02775">
    <property type="entry name" value="TPP_enzyme_C"/>
    <property type="match status" value="1"/>
</dbReference>
<dbReference type="RefSeq" id="WP_250596966.1">
    <property type="nucleotide sequence ID" value="NZ_JAKRVY010000005.1"/>
</dbReference>
<name>A0AAE3K583_9EURY</name>
<keyword evidence="5 6" id="KW-0464">Manganese</keyword>
<dbReference type="InterPro" id="IPR029035">
    <property type="entry name" value="DHS-like_NAD/FAD-binding_dom"/>
</dbReference>
<gene>
    <name evidence="6 10" type="primary">menD</name>
    <name evidence="10" type="ORF">AArcSt11_10705</name>
</gene>
<feature type="domain" description="Thiamine pyrophosphate enzyme N-terminal TPP-binding" evidence="9">
    <location>
        <begin position="11"/>
        <end position="124"/>
    </location>
</feature>
<evidence type="ECO:0000256" key="6">
    <source>
        <dbReference type="HAMAP-Rule" id="MF_01659"/>
    </source>
</evidence>
<dbReference type="SUPFAM" id="SSF52467">
    <property type="entry name" value="DHS-like NAD/FAD-binding domain"/>
    <property type="match status" value="1"/>
</dbReference>
<dbReference type="NCBIfam" id="TIGR00173">
    <property type="entry name" value="menD"/>
    <property type="match status" value="1"/>
</dbReference>
<dbReference type="InterPro" id="IPR012001">
    <property type="entry name" value="Thiamin_PyroP_enz_TPP-bd_dom"/>
</dbReference>
<comment type="pathway">
    <text evidence="6">Quinol/quinone metabolism; 1,4-dihydroxy-2-naphthoate biosynthesis; 1,4-dihydroxy-2-naphthoate from chorismate: step 2/7.</text>
</comment>
<dbReference type="InterPro" id="IPR029061">
    <property type="entry name" value="THDP-binding"/>
</dbReference>
<comment type="catalytic activity">
    <reaction evidence="6">
        <text>isochorismate + 2-oxoglutarate + H(+) = 5-enolpyruvoyl-6-hydroxy-2-succinyl-cyclohex-3-ene-1-carboxylate + CO2</text>
        <dbReference type="Rhea" id="RHEA:25593"/>
        <dbReference type="ChEBI" id="CHEBI:15378"/>
        <dbReference type="ChEBI" id="CHEBI:16526"/>
        <dbReference type="ChEBI" id="CHEBI:16810"/>
        <dbReference type="ChEBI" id="CHEBI:29780"/>
        <dbReference type="ChEBI" id="CHEBI:58818"/>
        <dbReference type="EC" id="2.2.1.9"/>
    </reaction>
</comment>
<dbReference type="GO" id="GO:0030145">
    <property type="term" value="F:manganese ion binding"/>
    <property type="evidence" value="ECO:0007669"/>
    <property type="project" value="UniProtKB-UniRule"/>
</dbReference>
<accession>A0AAE3K583</accession>
<dbReference type="Gene3D" id="3.40.50.1220">
    <property type="entry name" value="TPP-binding domain"/>
    <property type="match status" value="1"/>
</dbReference>
<dbReference type="InterPro" id="IPR004433">
    <property type="entry name" value="MenaQ_synth_MenD"/>
</dbReference>
<organism evidence="10 11">
    <name type="scientific">Natranaeroarchaeum aerophilus</name>
    <dbReference type="NCBI Taxonomy" id="2917711"/>
    <lineage>
        <taxon>Archaea</taxon>
        <taxon>Methanobacteriati</taxon>
        <taxon>Methanobacteriota</taxon>
        <taxon>Stenosarchaea group</taxon>
        <taxon>Halobacteria</taxon>
        <taxon>Halobacteriales</taxon>
        <taxon>Natronoarchaeaceae</taxon>
        <taxon>Natranaeroarchaeum</taxon>
    </lineage>
</organism>
<evidence type="ECO:0000313" key="11">
    <source>
        <dbReference type="Proteomes" id="UP001202674"/>
    </source>
</evidence>